<protein>
    <submittedName>
        <fullName evidence="2">Uncharacterized protein</fullName>
    </submittedName>
</protein>
<dbReference type="EMBL" id="MT143972">
    <property type="protein sequence ID" value="QJA44016.1"/>
    <property type="molecule type" value="Genomic_DNA"/>
</dbReference>
<proteinExistence type="predicted"/>
<dbReference type="AlphaFoldDB" id="A0A6H1Z817"/>
<organism evidence="2">
    <name type="scientific">viral metagenome</name>
    <dbReference type="NCBI Taxonomy" id="1070528"/>
    <lineage>
        <taxon>unclassified sequences</taxon>
        <taxon>metagenomes</taxon>
        <taxon>organismal metagenomes</taxon>
    </lineage>
</organism>
<evidence type="ECO:0000313" key="3">
    <source>
        <dbReference type="EMBL" id="QJH93751.1"/>
    </source>
</evidence>
<sequence length="60" mass="6613">MKPKKMGRPPGPGIKNYPEKIPGITGPNGSLEKLRREALEAGLSRAAYMRRLLGIEEIQP</sequence>
<feature type="region of interest" description="Disordered" evidence="1">
    <location>
        <begin position="1"/>
        <end position="29"/>
    </location>
</feature>
<dbReference type="EMBL" id="MT144591">
    <property type="protein sequence ID" value="QJH93751.1"/>
    <property type="molecule type" value="Genomic_DNA"/>
</dbReference>
<name>A0A6H1Z817_9ZZZZ</name>
<evidence type="ECO:0000313" key="2">
    <source>
        <dbReference type="EMBL" id="QJA44016.1"/>
    </source>
</evidence>
<accession>A0A6H1Z817</accession>
<gene>
    <name evidence="2" type="ORF">TM448A00065_0062</name>
    <name evidence="3" type="ORF">TM448B00134_0045</name>
</gene>
<reference evidence="2" key="1">
    <citation type="submission" date="2020-03" db="EMBL/GenBank/DDBJ databases">
        <title>The deep terrestrial virosphere.</title>
        <authorList>
            <person name="Holmfeldt K."/>
            <person name="Nilsson E."/>
            <person name="Simone D."/>
            <person name="Lopez-Fernandez M."/>
            <person name="Wu X."/>
            <person name="de Brujin I."/>
            <person name="Lundin D."/>
            <person name="Andersson A."/>
            <person name="Bertilsson S."/>
            <person name="Dopson M."/>
        </authorList>
    </citation>
    <scope>NUCLEOTIDE SEQUENCE</scope>
    <source>
        <strain evidence="2">TM448A00065</strain>
        <strain evidence="3">TM448B00134</strain>
    </source>
</reference>
<evidence type="ECO:0000256" key="1">
    <source>
        <dbReference type="SAM" id="MobiDB-lite"/>
    </source>
</evidence>